<evidence type="ECO:0000256" key="1">
    <source>
        <dbReference type="SAM" id="MobiDB-lite"/>
    </source>
</evidence>
<name>A0A7N2N8C8_QUELO</name>
<organism evidence="2 3">
    <name type="scientific">Quercus lobata</name>
    <name type="common">Valley oak</name>
    <dbReference type="NCBI Taxonomy" id="97700"/>
    <lineage>
        <taxon>Eukaryota</taxon>
        <taxon>Viridiplantae</taxon>
        <taxon>Streptophyta</taxon>
        <taxon>Embryophyta</taxon>
        <taxon>Tracheophyta</taxon>
        <taxon>Spermatophyta</taxon>
        <taxon>Magnoliopsida</taxon>
        <taxon>eudicotyledons</taxon>
        <taxon>Gunneridae</taxon>
        <taxon>Pentapetalae</taxon>
        <taxon>rosids</taxon>
        <taxon>fabids</taxon>
        <taxon>Fagales</taxon>
        <taxon>Fagaceae</taxon>
        <taxon>Quercus</taxon>
    </lineage>
</organism>
<evidence type="ECO:0000313" key="2">
    <source>
        <dbReference type="EnsemblPlants" id="QL93p1903_0059:mrna"/>
    </source>
</evidence>
<proteinExistence type="predicted"/>
<evidence type="ECO:0000313" key="3">
    <source>
        <dbReference type="Proteomes" id="UP000594261"/>
    </source>
</evidence>
<dbReference type="Proteomes" id="UP000594261">
    <property type="component" value="Unassembled WGS sequence"/>
</dbReference>
<feature type="region of interest" description="Disordered" evidence="1">
    <location>
        <begin position="61"/>
        <end position="127"/>
    </location>
</feature>
<dbReference type="InParanoid" id="A0A7N2N8C8"/>
<reference evidence="2" key="1">
    <citation type="submission" date="2021-01" db="UniProtKB">
        <authorList>
            <consortium name="EnsemblPlants"/>
        </authorList>
    </citation>
    <scope>IDENTIFICATION</scope>
</reference>
<protein>
    <submittedName>
        <fullName evidence="2">Uncharacterized protein</fullName>
    </submittedName>
</protein>
<keyword evidence="3" id="KW-1185">Reference proteome</keyword>
<dbReference type="Gramene" id="QL93p1903_0059:mrna">
    <property type="protein sequence ID" value="QL93p1903_0059:mrna"/>
    <property type="gene ID" value="QL93p1903_0059"/>
</dbReference>
<sequence>MGGQVVRFHVLKNVSPEFVNSSFCIPGGRYDFFDSRYYGTTLGCRVPLDRPTMGEVEIELEHAPQLQESADAESKDGVDPSGEYNYPIVEYTGPASPTPEPEDSIWDSDSTTLPTCPSTPPCQTTND</sequence>
<dbReference type="AlphaFoldDB" id="A0A7N2N8C8"/>
<feature type="compositionally biased region" description="Low complexity" evidence="1">
    <location>
        <begin position="110"/>
        <end position="127"/>
    </location>
</feature>
<accession>A0A7N2N8C8</accession>
<dbReference type="EnsemblPlants" id="QL93p1903_0059:mrna">
    <property type="protein sequence ID" value="QL93p1903_0059:mrna"/>
    <property type="gene ID" value="QL93p1903_0059"/>
</dbReference>